<dbReference type="AlphaFoldDB" id="A0A165NVE9"/>
<feature type="compositionally biased region" description="Polar residues" evidence="1">
    <location>
        <begin position="1"/>
        <end position="23"/>
    </location>
</feature>
<organism evidence="2 3">
    <name type="scientific">Exidia glandulosa HHB12029</name>
    <dbReference type="NCBI Taxonomy" id="1314781"/>
    <lineage>
        <taxon>Eukaryota</taxon>
        <taxon>Fungi</taxon>
        <taxon>Dikarya</taxon>
        <taxon>Basidiomycota</taxon>
        <taxon>Agaricomycotina</taxon>
        <taxon>Agaricomycetes</taxon>
        <taxon>Auriculariales</taxon>
        <taxon>Exidiaceae</taxon>
        <taxon>Exidia</taxon>
    </lineage>
</organism>
<feature type="compositionally biased region" description="Basic and acidic residues" evidence="1">
    <location>
        <begin position="34"/>
        <end position="57"/>
    </location>
</feature>
<reference evidence="2 3" key="1">
    <citation type="journal article" date="2016" name="Mol. Biol. Evol.">
        <title>Comparative Genomics of Early-Diverging Mushroom-Forming Fungi Provides Insights into the Origins of Lignocellulose Decay Capabilities.</title>
        <authorList>
            <person name="Nagy L.G."/>
            <person name="Riley R."/>
            <person name="Tritt A."/>
            <person name="Adam C."/>
            <person name="Daum C."/>
            <person name="Floudas D."/>
            <person name="Sun H."/>
            <person name="Yadav J.S."/>
            <person name="Pangilinan J."/>
            <person name="Larsson K.H."/>
            <person name="Matsuura K."/>
            <person name="Barry K."/>
            <person name="Labutti K."/>
            <person name="Kuo R."/>
            <person name="Ohm R.A."/>
            <person name="Bhattacharya S.S."/>
            <person name="Shirouzu T."/>
            <person name="Yoshinaga Y."/>
            <person name="Martin F.M."/>
            <person name="Grigoriev I.V."/>
            <person name="Hibbett D.S."/>
        </authorList>
    </citation>
    <scope>NUCLEOTIDE SEQUENCE [LARGE SCALE GENOMIC DNA]</scope>
    <source>
        <strain evidence="2 3">HHB12029</strain>
    </source>
</reference>
<dbReference type="STRING" id="1314781.A0A165NVE9"/>
<protein>
    <submittedName>
        <fullName evidence="2">Uncharacterized protein</fullName>
    </submittedName>
</protein>
<feature type="region of interest" description="Disordered" evidence="1">
    <location>
        <begin position="1"/>
        <end position="103"/>
    </location>
</feature>
<name>A0A165NVE9_EXIGL</name>
<keyword evidence="3" id="KW-1185">Reference proteome</keyword>
<gene>
    <name evidence="2" type="ORF">EXIGLDRAFT_830231</name>
</gene>
<dbReference type="EMBL" id="KV425895">
    <property type="protein sequence ID" value="KZW01279.1"/>
    <property type="molecule type" value="Genomic_DNA"/>
</dbReference>
<evidence type="ECO:0000313" key="3">
    <source>
        <dbReference type="Proteomes" id="UP000077266"/>
    </source>
</evidence>
<dbReference type="Proteomes" id="UP000077266">
    <property type="component" value="Unassembled WGS sequence"/>
</dbReference>
<proteinExistence type="predicted"/>
<dbReference type="OrthoDB" id="529205at2759"/>
<dbReference type="InParanoid" id="A0A165NVE9"/>
<evidence type="ECO:0000256" key="1">
    <source>
        <dbReference type="SAM" id="MobiDB-lite"/>
    </source>
</evidence>
<evidence type="ECO:0000313" key="2">
    <source>
        <dbReference type="EMBL" id="KZW01279.1"/>
    </source>
</evidence>
<accession>A0A165NVE9</accession>
<sequence>MSLTTARLTTRMLSRGLRTTASAQLPHGSTMHGNDPETLEREKQKNLSGESHDDVKHAPGWNQNLASKAEAEVKADQQSASPEELQKETTRKAKEGHAQDRSS</sequence>
<feature type="compositionally biased region" description="Basic and acidic residues" evidence="1">
    <location>
        <begin position="84"/>
        <end position="103"/>
    </location>
</feature>